<keyword evidence="2" id="KW-0805">Transcription regulation</keyword>
<dbReference type="AlphaFoldDB" id="A0A6B4WW25"/>
<evidence type="ECO:0000259" key="6">
    <source>
        <dbReference type="Pfam" id="PF04542"/>
    </source>
</evidence>
<accession>A0A6B4WW25</accession>
<gene>
    <name evidence="8" type="ORF">FDF70_14160</name>
</gene>
<dbReference type="Gene3D" id="1.10.10.10">
    <property type="entry name" value="Winged helix-like DNA-binding domain superfamily/Winged helix DNA-binding domain"/>
    <property type="match status" value="1"/>
</dbReference>
<dbReference type="Pfam" id="PF04542">
    <property type="entry name" value="Sigma70_r2"/>
    <property type="match status" value="1"/>
</dbReference>
<comment type="similarity">
    <text evidence="1">Belongs to the sigma-70 factor family. ECF subfamily.</text>
</comment>
<dbReference type="InterPro" id="IPR013324">
    <property type="entry name" value="RNA_pol_sigma_r3/r4-like"/>
</dbReference>
<dbReference type="RefSeq" id="WP_110093020.1">
    <property type="nucleotide sequence ID" value="NZ_CP009225.1"/>
</dbReference>
<dbReference type="Gene3D" id="1.10.1740.10">
    <property type="match status" value="1"/>
</dbReference>
<comment type="caution">
    <text evidence="8">The sequence shown here is derived from an EMBL/GenBank/DDBJ whole genome shotgun (WGS) entry which is preliminary data.</text>
</comment>
<keyword evidence="4" id="KW-0238">DNA-binding</keyword>
<dbReference type="InterPro" id="IPR039425">
    <property type="entry name" value="RNA_pol_sigma-70-like"/>
</dbReference>
<feature type="domain" description="RNA polymerase sigma factor 70 region 4 type 2" evidence="7">
    <location>
        <begin position="131"/>
        <end position="182"/>
    </location>
</feature>
<dbReference type="Pfam" id="PF08281">
    <property type="entry name" value="Sigma70_r4_2"/>
    <property type="match status" value="1"/>
</dbReference>
<dbReference type="EMBL" id="SXCS01000008">
    <property type="protein sequence ID" value="NFR62594.1"/>
    <property type="molecule type" value="Genomic_DNA"/>
</dbReference>
<dbReference type="PANTHER" id="PTHR43133">
    <property type="entry name" value="RNA POLYMERASE ECF-TYPE SIGMA FACTO"/>
    <property type="match status" value="1"/>
</dbReference>
<dbReference type="SUPFAM" id="SSF88946">
    <property type="entry name" value="Sigma2 domain of RNA polymerase sigma factors"/>
    <property type="match status" value="1"/>
</dbReference>
<evidence type="ECO:0000256" key="1">
    <source>
        <dbReference type="ARBA" id="ARBA00010641"/>
    </source>
</evidence>
<evidence type="ECO:0000256" key="5">
    <source>
        <dbReference type="ARBA" id="ARBA00023163"/>
    </source>
</evidence>
<evidence type="ECO:0000313" key="9">
    <source>
        <dbReference type="Proteomes" id="UP000486601"/>
    </source>
</evidence>
<keyword evidence="5" id="KW-0804">Transcription</keyword>
<dbReference type="GO" id="GO:0006352">
    <property type="term" value="P:DNA-templated transcription initiation"/>
    <property type="evidence" value="ECO:0007669"/>
    <property type="project" value="InterPro"/>
</dbReference>
<dbReference type="GO" id="GO:0003677">
    <property type="term" value="F:DNA binding"/>
    <property type="evidence" value="ECO:0007669"/>
    <property type="project" value="UniProtKB-KW"/>
</dbReference>
<dbReference type="InterPro" id="IPR014284">
    <property type="entry name" value="RNA_pol_sigma-70_dom"/>
</dbReference>
<evidence type="ECO:0000256" key="4">
    <source>
        <dbReference type="ARBA" id="ARBA00023125"/>
    </source>
</evidence>
<dbReference type="PANTHER" id="PTHR43133:SF8">
    <property type="entry name" value="RNA POLYMERASE SIGMA FACTOR HI_1459-RELATED"/>
    <property type="match status" value="1"/>
</dbReference>
<name>A0A6B4WW25_CLOSG</name>
<organism evidence="8 9">
    <name type="scientific">Clostridium sporogenes</name>
    <dbReference type="NCBI Taxonomy" id="1509"/>
    <lineage>
        <taxon>Bacteria</taxon>
        <taxon>Bacillati</taxon>
        <taxon>Bacillota</taxon>
        <taxon>Clostridia</taxon>
        <taxon>Eubacteriales</taxon>
        <taxon>Clostridiaceae</taxon>
        <taxon>Clostridium</taxon>
    </lineage>
</organism>
<dbReference type="NCBIfam" id="TIGR02937">
    <property type="entry name" value="sigma70-ECF"/>
    <property type="match status" value="1"/>
</dbReference>
<dbReference type="InterPro" id="IPR013325">
    <property type="entry name" value="RNA_pol_sigma_r2"/>
</dbReference>
<dbReference type="InterPro" id="IPR036388">
    <property type="entry name" value="WH-like_DNA-bd_sf"/>
</dbReference>
<dbReference type="GeneID" id="92937933"/>
<keyword evidence="3" id="KW-0731">Sigma factor</keyword>
<protein>
    <submittedName>
        <fullName evidence="8">Sigma-70 family RNA polymerase sigma factor</fullName>
    </submittedName>
</protein>
<reference evidence="8 9" key="1">
    <citation type="submission" date="2019-04" db="EMBL/GenBank/DDBJ databases">
        <title>Genome sequencing of Clostridium botulinum Groups I-IV and Clostridium butyricum.</title>
        <authorList>
            <person name="Brunt J."/>
            <person name="Van Vliet A.H.M."/>
            <person name="Stringer S.C."/>
            <person name="Carter A.T."/>
            <person name="Peck M.W."/>
        </authorList>
    </citation>
    <scope>NUCLEOTIDE SEQUENCE [LARGE SCALE GENOMIC DNA]</scope>
    <source>
        <strain evidence="8 9">IFR 18/108</strain>
    </source>
</reference>
<dbReference type="GO" id="GO:0016987">
    <property type="term" value="F:sigma factor activity"/>
    <property type="evidence" value="ECO:0007669"/>
    <property type="project" value="UniProtKB-KW"/>
</dbReference>
<proteinExistence type="inferred from homology"/>
<evidence type="ECO:0000256" key="2">
    <source>
        <dbReference type="ARBA" id="ARBA00023015"/>
    </source>
</evidence>
<dbReference type="InterPro" id="IPR007627">
    <property type="entry name" value="RNA_pol_sigma70_r2"/>
</dbReference>
<feature type="domain" description="RNA polymerase sigma-70 region 2" evidence="6">
    <location>
        <begin position="32"/>
        <end position="100"/>
    </location>
</feature>
<evidence type="ECO:0000313" key="8">
    <source>
        <dbReference type="EMBL" id="NFR62594.1"/>
    </source>
</evidence>
<evidence type="ECO:0000256" key="3">
    <source>
        <dbReference type="ARBA" id="ARBA00023082"/>
    </source>
</evidence>
<sequence length="191" mass="22349">MKVPLEGMEKMINEDNFIQGLKSKDLKSLDYLVENYSDLALKISYSILNNRQLSEECTNDILLKIWDNIDSFKGNSKNFAKWFVVVTKRHAIDVLRREKRHRYNLELKEDLAYTLDDNTFEQVNKKLEGEALKSSLEMLDKNSKEIIVRRYFEDESLEKISSSLEINKSAVSNRLSRVKKKLKHIFIGGIL</sequence>
<dbReference type="InterPro" id="IPR013249">
    <property type="entry name" value="RNA_pol_sigma70_r4_t2"/>
</dbReference>
<dbReference type="Proteomes" id="UP000486601">
    <property type="component" value="Unassembled WGS sequence"/>
</dbReference>
<evidence type="ECO:0000259" key="7">
    <source>
        <dbReference type="Pfam" id="PF08281"/>
    </source>
</evidence>
<dbReference type="SUPFAM" id="SSF88659">
    <property type="entry name" value="Sigma3 and sigma4 domains of RNA polymerase sigma factors"/>
    <property type="match status" value="1"/>
</dbReference>
<dbReference type="CDD" id="cd06171">
    <property type="entry name" value="Sigma70_r4"/>
    <property type="match status" value="1"/>
</dbReference>